<dbReference type="SMART" id="SM00091">
    <property type="entry name" value="PAS"/>
    <property type="match status" value="2"/>
</dbReference>
<feature type="transmembrane region" description="Helical" evidence="1">
    <location>
        <begin position="309"/>
        <end position="329"/>
    </location>
</feature>
<evidence type="ECO:0008006" key="8">
    <source>
        <dbReference type="Google" id="ProtNLM"/>
    </source>
</evidence>
<evidence type="ECO:0000256" key="1">
    <source>
        <dbReference type="SAM" id="Phobius"/>
    </source>
</evidence>
<dbReference type="InterPro" id="IPR000160">
    <property type="entry name" value="GGDEF_dom"/>
</dbReference>
<keyword evidence="7" id="KW-1185">Reference proteome</keyword>
<proteinExistence type="predicted"/>
<protein>
    <recommendedName>
        <fullName evidence="8">EAL domain-containing protein</fullName>
    </recommendedName>
</protein>
<keyword evidence="1" id="KW-0812">Transmembrane</keyword>
<evidence type="ECO:0000259" key="2">
    <source>
        <dbReference type="PROSITE" id="PS50112"/>
    </source>
</evidence>
<dbReference type="NCBIfam" id="TIGR00229">
    <property type="entry name" value="sensory_box"/>
    <property type="match status" value="1"/>
</dbReference>
<evidence type="ECO:0000259" key="5">
    <source>
        <dbReference type="PROSITE" id="PS50887"/>
    </source>
</evidence>
<dbReference type="SMART" id="SM00086">
    <property type="entry name" value="PAC"/>
    <property type="match status" value="2"/>
</dbReference>
<dbReference type="Gene3D" id="2.10.70.100">
    <property type="match status" value="1"/>
</dbReference>
<sequence length="1039" mass="114046">MAVPPTAPLPEAPDRTLKQRLQPTPVMIVLVLHVLIGLGTLAAVALHAMGDFESEVDKADQALSMAAREQVIAIGDLLQNAQFVLGQLSNRLNEARALGSGMEPHDLLRQFHGLAEGSEDLMLVRQDGTVVAASQMRPEPQALEGLCPVLAQQRTRIESLGLWSMPAEAGGNRCPAPETVVIVFQHPALQSIHQGSLWLLVHPDRLRRQLFESLPGTVPLAHYRLVLSDYTVLLQGALDQQAGLPPEFPSFLSTAPAAQRIVPAQWVDLRSGERLSGVSDRVAGTPLHVQVVYPIWATVLPHLRGHANLWLGGGLVFLVLWSSLAVLLVRTLQRYQRALVREQTRFARSLAFVQVGVWEWDCPRERLFWSEQVPPLLGVTASNGASEGTPQDFVAGLPDAERERVLKTLVHCRDHGGYVDLECQVDRGTGRMGWVHLFGSTERDPAGQALRMFGIAQDVTDRKESSMRLDEAAQHNQAILDHVAEGIFTMDADGTLASFNRAATRIFGWSAEEIIGRNMQELMPGALRGLQAGSEAMRTVRARAGREESALHKDGHEFPVHLSITRTEQRGAPLYIGLVRDITEQRSAAAEIEHLAFYDPLTGLPNRRLITERIDRALRAGERSGQRAAVLMLDLDRFKLLNDTRGHAAGDRLLVQVGERLRRVARPGDTVARIGGDEFVLLIEQLGPDAAVASTQCEQIAQQVLGLFEAPFRPDGQEYSVSASLGIVPFEAGQPASAATLLAQAEMAMYEAKASGRRQHRFFDTALQASITERAALIGDLRMAVAQQQLALHYQPQFDDSGRLLGFEALLRWRHPERGPISPALFIPLAEESGLILELGQWVLQRGCQQLAAWHAQPALAHLTLAVNVSAQQFRSPGFEQQVLDALSWSGADPGHLKLELTESMLVHDVESLIDKMARLKRHGVQFSLDDFGTGYSSLAYLKRLPLDQLKIDQGFVRDLLTDTNDASIVTAIITLGQSLGLPVIAEGVETEAQRDALRQRGCRAYQGYLFSPPLDAPQLVAFLQRYGGVATPPSMPLQ</sequence>
<feature type="domain" description="PAC" evidence="3">
    <location>
        <begin position="544"/>
        <end position="594"/>
    </location>
</feature>
<dbReference type="InterPro" id="IPR000014">
    <property type="entry name" value="PAS"/>
</dbReference>
<dbReference type="CDD" id="cd00130">
    <property type="entry name" value="PAS"/>
    <property type="match status" value="1"/>
</dbReference>
<dbReference type="InterPro" id="IPR013767">
    <property type="entry name" value="PAS_fold"/>
</dbReference>
<feature type="transmembrane region" description="Helical" evidence="1">
    <location>
        <begin position="26"/>
        <end position="48"/>
    </location>
</feature>
<feature type="domain" description="EAL" evidence="4">
    <location>
        <begin position="774"/>
        <end position="1028"/>
    </location>
</feature>
<dbReference type="PROSITE" id="PS50113">
    <property type="entry name" value="PAC"/>
    <property type="match status" value="2"/>
</dbReference>
<dbReference type="PROSITE" id="PS50887">
    <property type="entry name" value="GGDEF"/>
    <property type="match status" value="1"/>
</dbReference>
<dbReference type="Pfam" id="PF00989">
    <property type="entry name" value="PAS"/>
    <property type="match status" value="1"/>
</dbReference>
<evidence type="ECO:0000313" key="6">
    <source>
        <dbReference type="EMBL" id="GAA4430195.1"/>
    </source>
</evidence>
<feature type="domain" description="PAC" evidence="3">
    <location>
        <begin position="419"/>
        <end position="471"/>
    </location>
</feature>
<dbReference type="InterPro" id="IPR001633">
    <property type="entry name" value="EAL_dom"/>
</dbReference>
<keyword evidence="1" id="KW-0472">Membrane</keyword>
<dbReference type="InterPro" id="IPR035965">
    <property type="entry name" value="PAS-like_dom_sf"/>
</dbReference>
<dbReference type="InterPro" id="IPR035919">
    <property type="entry name" value="EAL_sf"/>
</dbReference>
<gene>
    <name evidence="6" type="ORF">GCM10023090_31240</name>
</gene>
<name>A0ABP8LKU2_9BURK</name>
<dbReference type="PROSITE" id="PS50112">
    <property type="entry name" value="PAS"/>
    <property type="match status" value="1"/>
</dbReference>
<dbReference type="Pfam" id="PF00990">
    <property type="entry name" value="GGDEF"/>
    <property type="match status" value="1"/>
</dbReference>
<dbReference type="Pfam" id="PF00563">
    <property type="entry name" value="EAL"/>
    <property type="match status" value="1"/>
</dbReference>
<dbReference type="SMART" id="SM00052">
    <property type="entry name" value="EAL"/>
    <property type="match status" value="1"/>
</dbReference>
<feature type="domain" description="PAS" evidence="2">
    <location>
        <begin position="472"/>
        <end position="523"/>
    </location>
</feature>
<dbReference type="EMBL" id="BAABEX010000031">
    <property type="protein sequence ID" value="GAA4430195.1"/>
    <property type="molecule type" value="Genomic_DNA"/>
</dbReference>
<dbReference type="SUPFAM" id="SSF55785">
    <property type="entry name" value="PYP-like sensor domain (PAS domain)"/>
    <property type="match status" value="2"/>
</dbReference>
<accession>A0ABP8LKU2</accession>
<dbReference type="PROSITE" id="PS50883">
    <property type="entry name" value="EAL"/>
    <property type="match status" value="1"/>
</dbReference>
<evidence type="ECO:0000259" key="4">
    <source>
        <dbReference type="PROSITE" id="PS50883"/>
    </source>
</evidence>
<dbReference type="SMART" id="SM00267">
    <property type="entry name" value="GGDEF"/>
    <property type="match status" value="1"/>
</dbReference>
<dbReference type="CDD" id="cd01948">
    <property type="entry name" value="EAL"/>
    <property type="match status" value="1"/>
</dbReference>
<feature type="domain" description="GGDEF" evidence="5">
    <location>
        <begin position="626"/>
        <end position="765"/>
    </location>
</feature>
<dbReference type="InterPro" id="IPR001610">
    <property type="entry name" value="PAC"/>
</dbReference>
<comment type="caution">
    <text evidence="6">The sequence shown here is derived from an EMBL/GenBank/DDBJ whole genome shotgun (WGS) entry which is preliminary data.</text>
</comment>
<dbReference type="InterPro" id="IPR029787">
    <property type="entry name" value="Nucleotide_cyclase"/>
</dbReference>
<dbReference type="RefSeq" id="WP_345067444.1">
    <property type="nucleotide sequence ID" value="NZ_BAABEX010000031.1"/>
</dbReference>
<dbReference type="Proteomes" id="UP001501788">
    <property type="component" value="Unassembled WGS sequence"/>
</dbReference>
<organism evidence="6 7">
    <name type="scientific">Acidovorax lacteus</name>
    <dbReference type="NCBI Taxonomy" id="1924988"/>
    <lineage>
        <taxon>Bacteria</taxon>
        <taxon>Pseudomonadati</taxon>
        <taxon>Pseudomonadota</taxon>
        <taxon>Betaproteobacteria</taxon>
        <taxon>Burkholderiales</taxon>
        <taxon>Comamonadaceae</taxon>
        <taxon>Acidovorax</taxon>
    </lineage>
</organism>
<dbReference type="InterPro" id="IPR000700">
    <property type="entry name" value="PAS-assoc_C"/>
</dbReference>
<evidence type="ECO:0000259" key="3">
    <source>
        <dbReference type="PROSITE" id="PS50113"/>
    </source>
</evidence>
<dbReference type="NCBIfam" id="TIGR00254">
    <property type="entry name" value="GGDEF"/>
    <property type="match status" value="1"/>
</dbReference>
<reference evidence="7" key="1">
    <citation type="journal article" date="2019" name="Int. J. Syst. Evol. Microbiol.">
        <title>The Global Catalogue of Microorganisms (GCM) 10K type strain sequencing project: providing services to taxonomists for standard genome sequencing and annotation.</title>
        <authorList>
            <consortium name="The Broad Institute Genomics Platform"/>
            <consortium name="The Broad Institute Genome Sequencing Center for Infectious Disease"/>
            <person name="Wu L."/>
            <person name="Ma J."/>
        </authorList>
    </citation>
    <scope>NUCLEOTIDE SEQUENCE [LARGE SCALE GENOMIC DNA]</scope>
    <source>
        <strain evidence="7">JCM 31890</strain>
    </source>
</reference>
<keyword evidence="1" id="KW-1133">Transmembrane helix</keyword>
<dbReference type="SUPFAM" id="SSF55073">
    <property type="entry name" value="Nucleotide cyclase"/>
    <property type="match status" value="1"/>
</dbReference>
<dbReference type="PANTHER" id="PTHR44757">
    <property type="entry name" value="DIGUANYLATE CYCLASE DGCP"/>
    <property type="match status" value="1"/>
</dbReference>
<evidence type="ECO:0000313" key="7">
    <source>
        <dbReference type="Proteomes" id="UP001501788"/>
    </source>
</evidence>
<dbReference type="CDD" id="cd01949">
    <property type="entry name" value="GGDEF"/>
    <property type="match status" value="1"/>
</dbReference>
<dbReference type="SUPFAM" id="SSF141868">
    <property type="entry name" value="EAL domain-like"/>
    <property type="match status" value="1"/>
</dbReference>
<dbReference type="Gene3D" id="3.30.450.20">
    <property type="entry name" value="PAS domain"/>
    <property type="match status" value="2"/>
</dbReference>
<dbReference type="Gene3D" id="3.30.70.270">
    <property type="match status" value="1"/>
</dbReference>
<dbReference type="Gene3D" id="3.20.20.450">
    <property type="entry name" value="EAL domain"/>
    <property type="match status" value="1"/>
</dbReference>
<dbReference type="InterPro" id="IPR043128">
    <property type="entry name" value="Rev_trsase/Diguanyl_cyclase"/>
</dbReference>
<dbReference type="PANTHER" id="PTHR44757:SF2">
    <property type="entry name" value="BIOFILM ARCHITECTURE MAINTENANCE PROTEIN MBAA"/>
    <property type="match status" value="1"/>
</dbReference>
<dbReference type="InterPro" id="IPR052155">
    <property type="entry name" value="Biofilm_reg_signaling"/>
</dbReference>